<feature type="domain" description="DUF7311" evidence="2">
    <location>
        <begin position="1"/>
        <end position="145"/>
    </location>
</feature>
<dbReference type="GeneID" id="79270623"/>
<gene>
    <name evidence="3" type="ORF">ACFQKD_14160</name>
</gene>
<accession>A0ABD5X3T2</accession>
<dbReference type="RefSeq" id="WP_276237031.1">
    <property type="nucleotide sequence ID" value="NZ_CP119989.1"/>
</dbReference>
<keyword evidence="4" id="KW-1185">Reference proteome</keyword>
<evidence type="ECO:0000313" key="4">
    <source>
        <dbReference type="Proteomes" id="UP001596388"/>
    </source>
</evidence>
<reference evidence="3 4" key="1">
    <citation type="journal article" date="2019" name="Int. J. Syst. Evol. Microbiol.">
        <title>The Global Catalogue of Microorganisms (GCM) 10K type strain sequencing project: providing services to taxonomists for standard genome sequencing and annotation.</title>
        <authorList>
            <consortium name="The Broad Institute Genomics Platform"/>
            <consortium name="The Broad Institute Genome Sequencing Center for Infectious Disease"/>
            <person name="Wu L."/>
            <person name="Ma J."/>
        </authorList>
    </citation>
    <scope>NUCLEOTIDE SEQUENCE [LARGE SCALE GENOMIC DNA]</scope>
    <source>
        <strain evidence="3 4">DT55</strain>
    </source>
</reference>
<protein>
    <recommendedName>
        <fullName evidence="2">DUF7311 domain-containing protein</fullName>
    </recommendedName>
</protein>
<dbReference type="AlphaFoldDB" id="A0ABD5X3T2"/>
<dbReference type="EMBL" id="JBHTAG010000003">
    <property type="protein sequence ID" value="MFC7098449.1"/>
    <property type="molecule type" value="Genomic_DNA"/>
</dbReference>
<feature type="region of interest" description="Disordered" evidence="1">
    <location>
        <begin position="160"/>
        <end position="209"/>
    </location>
</feature>
<sequence>MIRVVLAVAVAAVLFAAALPAVEQARVERTTAATERVAERVERAARALHTGEPARGPGAASVPTGRRVVSVGVPRRSLVAAGVSSLAVCPGPTDQSSAVVAAAVEGGHEARMALAGRYAIPDGGVVLSRPGTHRLVLELVRVAGADDGVDGARRVRISRVGSAGSTGGSSSTNPGPDGPCDSSTDSAAGATPTTATTLTPENPQTPVGV</sequence>
<evidence type="ECO:0000259" key="2">
    <source>
        <dbReference type="Pfam" id="PF23993"/>
    </source>
</evidence>
<dbReference type="InterPro" id="IPR055735">
    <property type="entry name" value="DUF7311"/>
</dbReference>
<organism evidence="3 4">
    <name type="scientific">Halobaculum marinum</name>
    <dbReference type="NCBI Taxonomy" id="3031996"/>
    <lineage>
        <taxon>Archaea</taxon>
        <taxon>Methanobacteriati</taxon>
        <taxon>Methanobacteriota</taxon>
        <taxon>Stenosarchaea group</taxon>
        <taxon>Halobacteria</taxon>
        <taxon>Halobacteriales</taxon>
        <taxon>Haloferacaceae</taxon>
        <taxon>Halobaculum</taxon>
    </lineage>
</organism>
<comment type="caution">
    <text evidence="3">The sequence shown here is derived from an EMBL/GenBank/DDBJ whole genome shotgun (WGS) entry which is preliminary data.</text>
</comment>
<dbReference type="Pfam" id="PF23993">
    <property type="entry name" value="DUF7311"/>
    <property type="match status" value="1"/>
</dbReference>
<proteinExistence type="predicted"/>
<dbReference type="Proteomes" id="UP001596388">
    <property type="component" value="Unassembled WGS sequence"/>
</dbReference>
<evidence type="ECO:0000313" key="3">
    <source>
        <dbReference type="EMBL" id="MFC7098449.1"/>
    </source>
</evidence>
<name>A0ABD5X3T2_9EURY</name>
<evidence type="ECO:0000256" key="1">
    <source>
        <dbReference type="SAM" id="MobiDB-lite"/>
    </source>
</evidence>